<feature type="compositionally biased region" description="Polar residues" evidence="1">
    <location>
        <begin position="132"/>
        <end position="144"/>
    </location>
</feature>
<feature type="region of interest" description="Disordered" evidence="1">
    <location>
        <begin position="132"/>
        <end position="178"/>
    </location>
</feature>
<feature type="region of interest" description="Disordered" evidence="1">
    <location>
        <begin position="1"/>
        <end position="64"/>
    </location>
</feature>
<evidence type="ECO:0000313" key="2">
    <source>
        <dbReference type="EMBL" id="KMZ75487.1"/>
    </source>
</evidence>
<dbReference type="OMA" id="KFMSPGD"/>
<dbReference type="EMBL" id="LFYR01000167">
    <property type="protein sequence ID" value="KMZ75487.1"/>
    <property type="molecule type" value="Genomic_DNA"/>
</dbReference>
<feature type="compositionally biased region" description="Low complexity" evidence="1">
    <location>
        <begin position="145"/>
        <end position="175"/>
    </location>
</feature>
<proteinExistence type="predicted"/>
<protein>
    <submittedName>
        <fullName evidence="2">Uncharacterized protein</fullName>
    </submittedName>
</protein>
<comment type="caution">
    <text evidence="2">The sequence shown here is derived from an EMBL/GenBank/DDBJ whole genome shotgun (WGS) entry which is preliminary data.</text>
</comment>
<dbReference type="PANTHER" id="PTHR31865:SF3">
    <property type="entry name" value="PHOSPHODIESTERASE EPSILON-1, PUTATIVE (DUF1685)-RELATED"/>
    <property type="match status" value="1"/>
</dbReference>
<evidence type="ECO:0000256" key="1">
    <source>
        <dbReference type="SAM" id="MobiDB-lite"/>
    </source>
</evidence>
<name>A0A0K9Q4N5_ZOSMR</name>
<evidence type="ECO:0000313" key="3">
    <source>
        <dbReference type="Proteomes" id="UP000036987"/>
    </source>
</evidence>
<feature type="compositionally biased region" description="Basic residues" evidence="1">
    <location>
        <begin position="19"/>
        <end position="30"/>
    </location>
</feature>
<reference evidence="3" key="1">
    <citation type="journal article" date="2016" name="Nature">
        <title>The genome of the seagrass Zostera marina reveals angiosperm adaptation to the sea.</title>
        <authorList>
            <person name="Olsen J.L."/>
            <person name="Rouze P."/>
            <person name="Verhelst B."/>
            <person name="Lin Y.-C."/>
            <person name="Bayer T."/>
            <person name="Collen J."/>
            <person name="Dattolo E."/>
            <person name="De Paoli E."/>
            <person name="Dittami S."/>
            <person name="Maumus F."/>
            <person name="Michel G."/>
            <person name="Kersting A."/>
            <person name="Lauritano C."/>
            <person name="Lohaus R."/>
            <person name="Toepel M."/>
            <person name="Tonon T."/>
            <person name="Vanneste K."/>
            <person name="Amirebrahimi M."/>
            <person name="Brakel J."/>
            <person name="Bostroem C."/>
            <person name="Chovatia M."/>
            <person name="Grimwood J."/>
            <person name="Jenkins J.W."/>
            <person name="Jueterbock A."/>
            <person name="Mraz A."/>
            <person name="Stam W.T."/>
            <person name="Tice H."/>
            <person name="Bornberg-Bauer E."/>
            <person name="Green P.J."/>
            <person name="Pearson G.A."/>
            <person name="Procaccini G."/>
            <person name="Duarte C.M."/>
            <person name="Schmutz J."/>
            <person name="Reusch T.B.H."/>
            <person name="Van de Peer Y."/>
        </authorList>
    </citation>
    <scope>NUCLEOTIDE SEQUENCE [LARGE SCALE GENOMIC DNA]</scope>
    <source>
        <strain evidence="3">cv. Finnish</strain>
    </source>
</reference>
<keyword evidence="3" id="KW-1185">Reference proteome</keyword>
<gene>
    <name evidence="2" type="ORF">ZOSMA_114G00840</name>
</gene>
<dbReference type="AlphaFoldDB" id="A0A0K9Q4N5"/>
<feature type="compositionally biased region" description="Basic and acidic residues" evidence="1">
    <location>
        <begin position="31"/>
        <end position="44"/>
    </location>
</feature>
<dbReference type="Proteomes" id="UP000036987">
    <property type="component" value="Unassembled WGS sequence"/>
</dbReference>
<dbReference type="OrthoDB" id="1912729at2759"/>
<organism evidence="2 3">
    <name type="scientific">Zostera marina</name>
    <name type="common">Eelgrass</name>
    <dbReference type="NCBI Taxonomy" id="29655"/>
    <lineage>
        <taxon>Eukaryota</taxon>
        <taxon>Viridiplantae</taxon>
        <taxon>Streptophyta</taxon>
        <taxon>Embryophyta</taxon>
        <taxon>Tracheophyta</taxon>
        <taxon>Spermatophyta</taxon>
        <taxon>Magnoliopsida</taxon>
        <taxon>Liliopsida</taxon>
        <taxon>Zosteraceae</taxon>
        <taxon>Zostera</taxon>
    </lineage>
</organism>
<dbReference type="InterPro" id="IPR012881">
    <property type="entry name" value="DUF1685"/>
</dbReference>
<dbReference type="Pfam" id="PF07939">
    <property type="entry name" value="DUF1685"/>
    <property type="match status" value="1"/>
</dbReference>
<dbReference type="PANTHER" id="PTHR31865">
    <property type="entry name" value="OSJNBA0071G03.3 PROTEIN"/>
    <property type="match status" value="1"/>
</dbReference>
<sequence>MEVTKIIFKEETEEPPVRSIHKPLKKKLTKQKSEKDTTREASWERRKRQVSRKEKSSLLSSSAGVDVPCGGGESNCLGRLRSVSKADVDDLRGCIELGFGFEEEYGGHELCNTLPALDLYFAINRSSKKLNFVSSPDSTPTRARSSSSVFSLSPSVSFSSSTTGTISPTPSSPRSYDSWKLLQPGDTPEHIKTKLMHWAKVVACTAEQYIYN</sequence>
<accession>A0A0K9Q4N5</accession>